<dbReference type="PRINTS" id="PR01415">
    <property type="entry name" value="ANKYRIN"/>
</dbReference>
<dbReference type="AlphaFoldDB" id="I0V7F1"/>
<evidence type="ECO:0000256" key="2">
    <source>
        <dbReference type="ARBA" id="ARBA00023043"/>
    </source>
</evidence>
<dbReference type="PANTHER" id="PTHR24134">
    <property type="entry name" value="ANKYRIN REPEAT-CONTAINING PROTEIN DDB_G0279043"/>
    <property type="match status" value="1"/>
</dbReference>
<dbReference type="InterPro" id="IPR002110">
    <property type="entry name" value="Ankyrin_rpt"/>
</dbReference>
<keyword evidence="2 3" id="KW-0040">ANK repeat</keyword>
<dbReference type="Proteomes" id="UP000004691">
    <property type="component" value="Unassembled WGS sequence"/>
</dbReference>
<dbReference type="STRING" id="882086.SacxiDRAFT_3863"/>
<feature type="repeat" description="ANK" evidence="3">
    <location>
        <begin position="222"/>
        <end position="254"/>
    </location>
</feature>
<keyword evidence="5" id="KW-1185">Reference proteome</keyword>
<accession>I0V7F1</accession>
<dbReference type="PROSITE" id="PS50297">
    <property type="entry name" value="ANK_REP_REGION"/>
    <property type="match status" value="1"/>
</dbReference>
<evidence type="ECO:0000256" key="1">
    <source>
        <dbReference type="ARBA" id="ARBA00022737"/>
    </source>
</evidence>
<evidence type="ECO:0000313" key="4">
    <source>
        <dbReference type="EMBL" id="EID56054.1"/>
    </source>
</evidence>
<dbReference type="eggNOG" id="COG0666">
    <property type="taxonomic scope" value="Bacteria"/>
</dbReference>
<proteinExistence type="predicted"/>
<dbReference type="Pfam" id="PF13857">
    <property type="entry name" value="Ank_5"/>
    <property type="match status" value="1"/>
</dbReference>
<dbReference type="SUPFAM" id="SSF48403">
    <property type="entry name" value="Ankyrin repeat"/>
    <property type="match status" value="1"/>
</dbReference>
<dbReference type="SMART" id="SM00248">
    <property type="entry name" value="ANK"/>
    <property type="match status" value="4"/>
</dbReference>
<dbReference type="HOGENOM" id="CLU_618070_0_0_11"/>
<reference evidence="4 5" key="1">
    <citation type="submission" date="2012-01" db="EMBL/GenBank/DDBJ databases">
        <title>Improved High-Quality Draft sequence of Saccharomonospora xinjiangensis XJ-54.</title>
        <authorList>
            <consortium name="US DOE Joint Genome Institute"/>
            <person name="Lucas S."/>
            <person name="Han J."/>
            <person name="Lapidus A."/>
            <person name="Cheng J.-F."/>
            <person name="Goodwin L."/>
            <person name="Pitluck S."/>
            <person name="Peters L."/>
            <person name="Mikhailova N."/>
            <person name="Teshima H."/>
            <person name="Detter J.C."/>
            <person name="Han C."/>
            <person name="Tapia R."/>
            <person name="Land M."/>
            <person name="Hauser L."/>
            <person name="Kyrpides N."/>
            <person name="Ivanova N."/>
            <person name="Pagani I."/>
            <person name="Brambilla E.-M."/>
            <person name="Klenk H.-P."/>
            <person name="Woyke T."/>
        </authorList>
    </citation>
    <scope>NUCLEOTIDE SEQUENCE [LARGE SCALE GENOMIC DNA]</scope>
    <source>
        <strain evidence="4 5">XJ-54</strain>
    </source>
</reference>
<keyword evidence="1" id="KW-0677">Repeat</keyword>
<dbReference type="InterPro" id="IPR036770">
    <property type="entry name" value="Ankyrin_rpt-contain_sf"/>
</dbReference>
<dbReference type="Gene3D" id="1.25.40.20">
    <property type="entry name" value="Ankyrin repeat-containing domain"/>
    <property type="match status" value="1"/>
</dbReference>
<evidence type="ECO:0000313" key="5">
    <source>
        <dbReference type="Proteomes" id="UP000004691"/>
    </source>
</evidence>
<organism evidence="4 5">
    <name type="scientific">Saccharomonospora xinjiangensis XJ-54</name>
    <dbReference type="NCBI Taxonomy" id="882086"/>
    <lineage>
        <taxon>Bacteria</taxon>
        <taxon>Bacillati</taxon>
        <taxon>Actinomycetota</taxon>
        <taxon>Actinomycetes</taxon>
        <taxon>Pseudonocardiales</taxon>
        <taxon>Pseudonocardiaceae</taxon>
        <taxon>Saccharomonospora</taxon>
    </lineage>
</organism>
<sequence>MDLEEILRCLVEADSGQRRAELCGGRYVVVEYTGDFEPHDLDDLEEDVLEDEGDSLGAVTGEASSLYDALDAVAATFADRYDDDPDELVGEYRDSDVDELDYEEWLDENDLPFVPLLREIRSPRRRILAYVLLGYHAPMDLVEENFTDDHYLGRAVVRFPGARFRFLLSAAPPHHEEAYAIVELQPVGEQDGELSDACRRGDVAAIEAALAGGADVNALDERGMTPLHVAAAYRHVDAVSALLAAGADPRLQAEYGNAAHFAALEADLVRPSADGIEKGAHWDILRVLVAAGAPVNATNLIGATLLDLAVRTLPYPEEKIRFLLDHGARSASLRDASVHALLRNLPLGSPADLRTRVNVVRFLLASGTSADGALRALVNDTGYDEKEVPGDVLLELAEVLLRHGVRDTPDDDGATALSRARFWAEHGHANYEPVAERLSRETA</sequence>
<dbReference type="PROSITE" id="PS50088">
    <property type="entry name" value="ANK_REPEAT"/>
    <property type="match status" value="1"/>
</dbReference>
<dbReference type="EMBL" id="JH636049">
    <property type="protein sequence ID" value="EID56054.1"/>
    <property type="molecule type" value="Genomic_DNA"/>
</dbReference>
<name>I0V7F1_9PSEU</name>
<dbReference type="RefSeq" id="WP_006240276.1">
    <property type="nucleotide sequence ID" value="NZ_JH636049.1"/>
</dbReference>
<evidence type="ECO:0000256" key="3">
    <source>
        <dbReference type="PROSITE-ProRule" id="PRU00023"/>
    </source>
</evidence>
<gene>
    <name evidence="4" type="ORF">SacxiDRAFT_3863</name>
</gene>
<dbReference type="OrthoDB" id="5198419at2"/>
<protein>
    <submittedName>
        <fullName evidence="4">Ankyrin repeat-containing protein</fullName>
    </submittedName>
</protein>
<dbReference type="PANTHER" id="PTHR24134:SF9">
    <property type="entry name" value="ANKYRIN REPEAT AND SOCS BOX PROTEIN 8"/>
    <property type="match status" value="1"/>
</dbReference>